<feature type="compositionally biased region" description="Low complexity" evidence="1">
    <location>
        <begin position="339"/>
        <end position="355"/>
    </location>
</feature>
<feature type="region of interest" description="Disordered" evidence="1">
    <location>
        <begin position="498"/>
        <end position="535"/>
    </location>
</feature>
<name>A0ABR1FWT4_AURAN</name>
<feature type="compositionally biased region" description="Low complexity" evidence="1">
    <location>
        <begin position="210"/>
        <end position="221"/>
    </location>
</feature>
<dbReference type="EMBL" id="JBBJCI010000214">
    <property type="protein sequence ID" value="KAK7240396.1"/>
    <property type="molecule type" value="Genomic_DNA"/>
</dbReference>
<keyword evidence="3" id="KW-1185">Reference proteome</keyword>
<feature type="region of interest" description="Disordered" evidence="1">
    <location>
        <begin position="115"/>
        <end position="158"/>
    </location>
</feature>
<protein>
    <submittedName>
        <fullName evidence="2">Uncharacterized protein</fullName>
    </submittedName>
</protein>
<feature type="compositionally biased region" description="Pro residues" evidence="1">
    <location>
        <begin position="454"/>
        <end position="466"/>
    </location>
</feature>
<feature type="compositionally biased region" description="Basic residues" evidence="1">
    <location>
        <begin position="188"/>
        <end position="209"/>
    </location>
</feature>
<feature type="compositionally biased region" description="Low complexity" evidence="1">
    <location>
        <begin position="175"/>
        <end position="187"/>
    </location>
</feature>
<evidence type="ECO:0000256" key="1">
    <source>
        <dbReference type="SAM" id="MobiDB-lite"/>
    </source>
</evidence>
<gene>
    <name evidence="2" type="ORF">SO694_0011504</name>
</gene>
<feature type="compositionally biased region" description="Low complexity" evidence="1">
    <location>
        <begin position="316"/>
        <end position="329"/>
    </location>
</feature>
<feature type="compositionally biased region" description="Basic and acidic residues" evidence="1">
    <location>
        <begin position="500"/>
        <end position="522"/>
    </location>
</feature>
<feature type="region of interest" description="Disordered" evidence="1">
    <location>
        <begin position="173"/>
        <end position="250"/>
    </location>
</feature>
<feature type="compositionally biased region" description="Basic residues" evidence="1">
    <location>
        <begin position="118"/>
        <end position="129"/>
    </location>
</feature>
<feature type="region of interest" description="Disordered" evidence="1">
    <location>
        <begin position="452"/>
        <end position="485"/>
    </location>
</feature>
<feature type="compositionally biased region" description="Pro residues" evidence="1">
    <location>
        <begin position="140"/>
        <end position="153"/>
    </location>
</feature>
<organism evidence="2 3">
    <name type="scientific">Aureococcus anophagefferens</name>
    <name type="common">Harmful bloom alga</name>
    <dbReference type="NCBI Taxonomy" id="44056"/>
    <lineage>
        <taxon>Eukaryota</taxon>
        <taxon>Sar</taxon>
        <taxon>Stramenopiles</taxon>
        <taxon>Ochrophyta</taxon>
        <taxon>Pelagophyceae</taxon>
        <taxon>Pelagomonadales</taxon>
        <taxon>Pelagomonadaceae</taxon>
        <taxon>Aureococcus</taxon>
    </lineage>
</organism>
<dbReference type="Proteomes" id="UP001363151">
    <property type="component" value="Unassembled WGS sequence"/>
</dbReference>
<reference evidence="2 3" key="1">
    <citation type="submission" date="2024-03" db="EMBL/GenBank/DDBJ databases">
        <title>Aureococcus anophagefferens CCMP1851 and Kratosvirus quantuckense: Draft genome of a second virus-susceptible host strain in the model system.</title>
        <authorList>
            <person name="Chase E."/>
            <person name="Truchon A.R."/>
            <person name="Schepens W."/>
            <person name="Wilhelm S.W."/>
        </authorList>
    </citation>
    <scope>NUCLEOTIDE SEQUENCE [LARGE SCALE GENOMIC DNA]</scope>
    <source>
        <strain evidence="2 3">CCMP1851</strain>
    </source>
</reference>
<feature type="region of interest" description="Disordered" evidence="1">
    <location>
        <begin position="301"/>
        <end position="355"/>
    </location>
</feature>
<evidence type="ECO:0000313" key="2">
    <source>
        <dbReference type="EMBL" id="KAK7240396.1"/>
    </source>
</evidence>
<accession>A0ABR1FWT4</accession>
<sequence>MVESAGEAEAVARDYLQVMAWWNALEITDATSTTRFRTQTDEERLQAALALVAAYLRGGATATLVLPVSLGLDDDCWRRFGDLVGGAGCVVRRREVRRQFATAWRLSAHAMAVAKARAAPKRARARRWGRAPGRRDAEPAPGPPPPTREPPSPELGTESLARDSVDVARFDVDAEPAPAVPESPARRCAARRRPRRPPRPRAPSRRASPRARSPAACAARGRAPRRPAPRRAAPPRARRARAAAAGERGDARAPWLARLAGAGAAAAVPETLVVGALGTRRAEAATLAAGAATPATAARGARAAGGAAAPAPPRGPAARGPRGALGPRRAGARARVRGARSTTPRSRARATAPRPEAGELRLIQAWVPPRGADSHLVVVWTARGGLGVAARAAAPEVGVRRAVPLGPEPVATAWLLDALAAVAGVAAALARDAATRAPAPLDLAFKLGARERAPPPLLRPPRPPSAKGPRRRPFQKRCEKPFKRQIAHPMEITVLSYLGADRDDARSGKERNIARLEREFSQKRTLPTDFAPPTR</sequence>
<proteinExistence type="predicted"/>
<comment type="caution">
    <text evidence="2">The sequence shown here is derived from an EMBL/GenBank/DDBJ whole genome shotgun (WGS) entry which is preliminary data.</text>
</comment>
<evidence type="ECO:0000313" key="3">
    <source>
        <dbReference type="Proteomes" id="UP001363151"/>
    </source>
</evidence>